<keyword evidence="3" id="KW-1185">Reference proteome</keyword>
<dbReference type="Proteomes" id="UP000187429">
    <property type="component" value="Unassembled WGS sequence"/>
</dbReference>
<dbReference type="InterPro" id="IPR036322">
    <property type="entry name" value="WD40_repeat_dom_sf"/>
</dbReference>
<comment type="caution">
    <text evidence="2">The sequence shown here is derived from an EMBL/GenBank/DDBJ whole genome shotgun (WGS) entry which is preliminary data.</text>
</comment>
<dbReference type="InterPro" id="IPR015943">
    <property type="entry name" value="WD40/YVTN_repeat-like_dom_sf"/>
</dbReference>
<sequence>MSGNRFSFFSKKKSNSSSHYPQHSQPNPPHNPQHTQPNPPHNPQHTQPNPPHNPHHNHAIPSVDSRSTWNLPLNQNRPNNQYTGKSFSPDRFSNASQSFTNASHSQTLPYQNQPPLNNSNRYHSNYSDSPQFNHLYPPPNNYPQQPQIQNYSNQYQNNTFPANSSAVNITTQPPRTSSHIKFTDDHISFPQKFNEIPPNSNYATSEQPPNPIYNTNNQSNDSQIIFSGHLPTENRSIQTPNSHTQEFSPNINLPSQNTALSKTDAYSSQKRTSSTISASPITPTASKRFKPLDSPPSQNDDSKILNEVSNYVNKVNSVLASSTTEIESNSAPLLKTIDSVSYNLSSREVVRDLRLLISLAQESAKFLAETCELIEKRAEMLIETYKDSSSISESSLRQNIESKDRKDNSDASTPSSRPIHSHVQNNNNQREPSPKSANHISNEDITSGNDQSDSAKSNLNKPAATNKKNSSISDPKLPSRHKTEIKFSSSNNTIPSSKINIKDFSNSSSLNTKDSLDIVYRAKRDLLYSLQSVPVKNFRRKPRGLIVKELFAMDSSFAMSAITGSLDGSLQFWNVNSRSVLEDGTITFPRKQFPEHLSLVSNNTLCAVLSKTNDDNISEQHASKNNSRNNSSSETDSSLALITVDSISDKSIQHSINYIQENDSSQKRNISVVSPVSGNFYSNDDRIVFATAGHDKRLDLWNIEFDSLKQPFTNGVYPIASCHSSSIQALCFENTRSWLFSGGSDCRFQVTDLSSESVLSNTKYNDRINNILIHPENPNILLINYASVRDQFRLIDLRAPLFSPKLALQFGYPSEKNQSRYVVPAFDPEGKYVISGLHDTTEGEGGLFLWFQNLY</sequence>
<feature type="compositionally biased region" description="Polar residues" evidence="1">
    <location>
        <begin position="410"/>
        <end position="460"/>
    </location>
</feature>
<protein>
    <recommendedName>
        <fullName evidence="4">WD repeat-containing protein</fullName>
    </recommendedName>
</protein>
<feature type="region of interest" description="Disordered" evidence="1">
    <location>
        <begin position="197"/>
        <end position="303"/>
    </location>
</feature>
<dbReference type="Pfam" id="PF00400">
    <property type="entry name" value="WD40"/>
    <property type="match status" value="1"/>
</dbReference>
<feature type="compositionally biased region" description="Polar residues" evidence="1">
    <location>
        <begin position="387"/>
        <end position="399"/>
    </location>
</feature>
<feature type="compositionally biased region" description="Low complexity" evidence="1">
    <location>
        <begin position="15"/>
        <end position="25"/>
    </location>
</feature>
<feature type="compositionally biased region" description="Low complexity" evidence="1">
    <location>
        <begin position="272"/>
        <end position="286"/>
    </location>
</feature>
<dbReference type="InterPro" id="IPR001680">
    <property type="entry name" value="WD40_rpt"/>
</dbReference>
<evidence type="ECO:0000256" key="1">
    <source>
        <dbReference type="SAM" id="MobiDB-lite"/>
    </source>
</evidence>
<feature type="region of interest" description="Disordered" evidence="1">
    <location>
        <begin position="386"/>
        <end position="492"/>
    </location>
</feature>
<dbReference type="Gene3D" id="2.130.10.10">
    <property type="entry name" value="YVTN repeat-like/Quinoprotein amine dehydrogenase"/>
    <property type="match status" value="1"/>
</dbReference>
<feature type="compositionally biased region" description="Basic and acidic residues" evidence="1">
    <location>
        <begin position="400"/>
        <end position="409"/>
    </location>
</feature>
<organism evidence="2 3">
    <name type="scientific">Smittium culicis</name>
    <dbReference type="NCBI Taxonomy" id="133412"/>
    <lineage>
        <taxon>Eukaryota</taxon>
        <taxon>Fungi</taxon>
        <taxon>Fungi incertae sedis</taxon>
        <taxon>Zoopagomycota</taxon>
        <taxon>Kickxellomycotina</taxon>
        <taxon>Harpellomycetes</taxon>
        <taxon>Harpellales</taxon>
        <taxon>Legeriomycetaceae</taxon>
        <taxon>Smittium</taxon>
    </lineage>
</organism>
<dbReference type="AlphaFoldDB" id="A0A1R1XE34"/>
<feature type="compositionally biased region" description="Polar residues" evidence="1">
    <location>
        <begin position="197"/>
        <end position="225"/>
    </location>
</feature>
<dbReference type="PANTHER" id="PTHR47232:SF1">
    <property type="entry name" value="TRANSDUCIN FAMILY PROTEIN _ WD-40 REPEAT FAMILY PROTEIN"/>
    <property type="match status" value="1"/>
</dbReference>
<feature type="compositionally biased region" description="Low complexity" evidence="1">
    <location>
        <begin position="70"/>
        <end position="81"/>
    </location>
</feature>
<dbReference type="SUPFAM" id="SSF50978">
    <property type="entry name" value="WD40 repeat-like"/>
    <property type="match status" value="1"/>
</dbReference>
<feature type="compositionally biased region" description="Polar residues" evidence="1">
    <location>
        <begin position="233"/>
        <end position="271"/>
    </location>
</feature>
<evidence type="ECO:0000313" key="2">
    <source>
        <dbReference type="EMBL" id="OMJ12884.1"/>
    </source>
</evidence>
<evidence type="ECO:0008006" key="4">
    <source>
        <dbReference type="Google" id="ProtNLM"/>
    </source>
</evidence>
<accession>A0A1R1XE34</accession>
<feature type="region of interest" description="Disordered" evidence="1">
    <location>
        <begin position="1"/>
        <end position="138"/>
    </location>
</feature>
<reference evidence="3" key="1">
    <citation type="submission" date="2017-01" db="EMBL/GenBank/DDBJ databases">
        <authorList>
            <person name="Wang Y."/>
            <person name="White M."/>
            <person name="Kvist S."/>
            <person name="Moncalvo J.-M."/>
        </authorList>
    </citation>
    <scope>NUCLEOTIDE SEQUENCE [LARGE SCALE GENOMIC DNA]</scope>
    <source>
        <strain evidence="3">ID-206-W2</strain>
    </source>
</reference>
<name>A0A1R1XE34_9FUNG</name>
<dbReference type="EMBL" id="LSSM01005340">
    <property type="protein sequence ID" value="OMJ12884.1"/>
    <property type="molecule type" value="Genomic_DNA"/>
</dbReference>
<dbReference type="PANTHER" id="PTHR47232">
    <property type="entry name" value="TRANSDUCIN FAMILY PROTEIN / WD-40 REPEAT FAMILY PROTEIN"/>
    <property type="match status" value="1"/>
</dbReference>
<proteinExistence type="predicted"/>
<evidence type="ECO:0000313" key="3">
    <source>
        <dbReference type="Proteomes" id="UP000187429"/>
    </source>
</evidence>
<feature type="compositionally biased region" description="Pro residues" evidence="1">
    <location>
        <begin position="26"/>
        <end position="52"/>
    </location>
</feature>
<feature type="compositionally biased region" description="Polar residues" evidence="1">
    <location>
        <begin position="82"/>
        <end position="132"/>
    </location>
</feature>
<gene>
    <name evidence="2" type="ORF">AYI69_g9228</name>
</gene>
<dbReference type="OrthoDB" id="1897642at2759"/>